<protein>
    <submittedName>
        <fullName evidence="1">Uncharacterized protein</fullName>
    </submittedName>
</protein>
<gene>
    <name evidence="1" type="ORF">HK17_02665</name>
</gene>
<evidence type="ECO:0000313" key="1">
    <source>
        <dbReference type="EMBL" id="OUI94937.1"/>
    </source>
</evidence>
<dbReference type="EMBL" id="JOPA01000012">
    <property type="protein sequence ID" value="OUI94937.1"/>
    <property type="molecule type" value="Genomic_DNA"/>
</dbReference>
<organism evidence="1 2">
    <name type="scientific">Acetobacter indonesiensis</name>
    <dbReference type="NCBI Taxonomy" id="104101"/>
    <lineage>
        <taxon>Bacteria</taxon>
        <taxon>Pseudomonadati</taxon>
        <taxon>Pseudomonadota</taxon>
        <taxon>Alphaproteobacteria</taxon>
        <taxon>Acetobacterales</taxon>
        <taxon>Acetobacteraceae</taxon>
        <taxon>Acetobacter</taxon>
    </lineage>
</organism>
<proteinExistence type="predicted"/>
<accession>A0A252AWF0</accession>
<name>A0A252AWF0_9PROT</name>
<reference evidence="2" key="1">
    <citation type="submission" date="2014-06" db="EMBL/GenBank/DDBJ databases">
        <authorList>
            <person name="Winans N.J."/>
            <person name="Newell P.D."/>
            <person name="Douglas A.E."/>
        </authorList>
    </citation>
    <scope>NUCLEOTIDE SEQUENCE [LARGE SCALE GENOMIC DNA]</scope>
</reference>
<dbReference type="Proteomes" id="UP000194641">
    <property type="component" value="Unassembled WGS sequence"/>
</dbReference>
<sequence length="67" mass="7506">MYKANFNIEDVSAFFRQKNVLWASPKAPIMMETANAEICSRCTPTRSHCTSSQDTDAYDESMVVAPV</sequence>
<dbReference type="AlphaFoldDB" id="A0A252AWF0"/>
<evidence type="ECO:0000313" key="2">
    <source>
        <dbReference type="Proteomes" id="UP000194641"/>
    </source>
</evidence>
<comment type="caution">
    <text evidence="1">The sequence shown here is derived from an EMBL/GenBank/DDBJ whole genome shotgun (WGS) entry which is preliminary data.</text>
</comment>